<feature type="non-terminal residue" evidence="1">
    <location>
        <position position="1"/>
    </location>
</feature>
<protein>
    <submittedName>
        <fullName evidence="1">Uncharacterized protein</fullName>
    </submittedName>
</protein>
<organism evidence="1">
    <name type="scientific">Cyprideis torosa</name>
    <dbReference type="NCBI Taxonomy" id="163714"/>
    <lineage>
        <taxon>Eukaryota</taxon>
        <taxon>Metazoa</taxon>
        <taxon>Ecdysozoa</taxon>
        <taxon>Arthropoda</taxon>
        <taxon>Crustacea</taxon>
        <taxon>Oligostraca</taxon>
        <taxon>Ostracoda</taxon>
        <taxon>Podocopa</taxon>
        <taxon>Podocopida</taxon>
        <taxon>Cytherocopina</taxon>
        <taxon>Cytheroidea</taxon>
        <taxon>Cytherideidae</taxon>
        <taxon>Cyprideis</taxon>
    </lineage>
</organism>
<reference evidence="1" key="1">
    <citation type="submission" date="2020-11" db="EMBL/GenBank/DDBJ databases">
        <authorList>
            <person name="Tran Van P."/>
        </authorList>
    </citation>
    <scope>NUCLEOTIDE SEQUENCE</scope>
</reference>
<dbReference type="EMBL" id="OB669320">
    <property type="protein sequence ID" value="CAD7234631.1"/>
    <property type="molecule type" value="Genomic_DNA"/>
</dbReference>
<accession>A0A7R8WMP5</accession>
<sequence length="179" mass="19594">MFDGQERLVANGEAPDGLYNGPYEGNPNGEAQGAYNEQHVNGPPDIGAQNGQFVNEPNGAYGGYHDQFGANYQKSAPGYPFQQSPYMPGAVTGFYVPPETALPEMWGLPFGFPMVQVPTTLGALPVFNPLIQPSLLIQPWIDFFSMWHWISSLNKFIICLCLASCSNCAIRVRSCRLSV</sequence>
<gene>
    <name evidence="1" type="ORF">CTOB1V02_LOCUS12447</name>
</gene>
<name>A0A7R8WMP5_9CRUS</name>
<dbReference type="AlphaFoldDB" id="A0A7R8WMP5"/>
<evidence type="ECO:0000313" key="1">
    <source>
        <dbReference type="EMBL" id="CAD7234631.1"/>
    </source>
</evidence>
<proteinExistence type="predicted"/>